<dbReference type="STRING" id="645134.A0A0L0HH02"/>
<dbReference type="Gene3D" id="3.60.15.10">
    <property type="entry name" value="Ribonuclease Z/Hydroxyacylglutathione hydrolase-like"/>
    <property type="match status" value="1"/>
</dbReference>
<keyword evidence="8" id="KW-1185">Reference proteome</keyword>
<dbReference type="InterPro" id="IPR027074">
    <property type="entry name" value="Integrator_9su"/>
</dbReference>
<evidence type="ECO:0000313" key="7">
    <source>
        <dbReference type="EMBL" id="KND00155.1"/>
    </source>
</evidence>
<feature type="domain" description="Beta-Casp" evidence="6">
    <location>
        <begin position="268"/>
        <end position="390"/>
    </location>
</feature>
<dbReference type="OMA" id="GSSAWIL"/>
<evidence type="ECO:0000256" key="3">
    <source>
        <dbReference type="ARBA" id="ARBA00006861"/>
    </source>
</evidence>
<dbReference type="RefSeq" id="XP_016608194.1">
    <property type="nucleotide sequence ID" value="XM_016752730.1"/>
</dbReference>
<dbReference type="Pfam" id="PF16661">
    <property type="entry name" value="Lactamase_B_6"/>
    <property type="match status" value="1"/>
</dbReference>
<evidence type="ECO:0000256" key="4">
    <source>
        <dbReference type="ARBA" id="ARBA00022490"/>
    </source>
</evidence>
<dbReference type="Proteomes" id="UP000053201">
    <property type="component" value="Unassembled WGS sequence"/>
</dbReference>
<dbReference type="SMART" id="SM01027">
    <property type="entry name" value="Beta-Casp"/>
    <property type="match status" value="1"/>
</dbReference>
<organism evidence="7 8">
    <name type="scientific">Spizellomyces punctatus (strain DAOM BR117)</name>
    <dbReference type="NCBI Taxonomy" id="645134"/>
    <lineage>
        <taxon>Eukaryota</taxon>
        <taxon>Fungi</taxon>
        <taxon>Fungi incertae sedis</taxon>
        <taxon>Chytridiomycota</taxon>
        <taxon>Chytridiomycota incertae sedis</taxon>
        <taxon>Chytridiomycetes</taxon>
        <taxon>Spizellomycetales</taxon>
        <taxon>Spizellomycetaceae</taxon>
        <taxon>Spizellomyces</taxon>
    </lineage>
</organism>
<keyword evidence="5" id="KW-0539">Nucleus</keyword>
<evidence type="ECO:0000313" key="8">
    <source>
        <dbReference type="Proteomes" id="UP000053201"/>
    </source>
</evidence>
<protein>
    <recommendedName>
        <fullName evidence="6">Beta-Casp domain-containing protein</fullName>
    </recommendedName>
</protein>
<dbReference type="InterPro" id="IPR036866">
    <property type="entry name" value="RibonucZ/Hydroxyglut_hydro"/>
</dbReference>
<dbReference type="GeneID" id="27687941"/>
<name>A0A0L0HH02_SPIPD</name>
<evidence type="ECO:0000256" key="1">
    <source>
        <dbReference type="ARBA" id="ARBA00004123"/>
    </source>
</evidence>
<dbReference type="Gene3D" id="3.40.50.10890">
    <property type="match status" value="1"/>
</dbReference>
<dbReference type="GO" id="GO:0005737">
    <property type="term" value="C:cytoplasm"/>
    <property type="evidence" value="ECO:0007669"/>
    <property type="project" value="UniProtKB-SubCell"/>
</dbReference>
<dbReference type="PANTHER" id="PTHR46094:SF1">
    <property type="entry name" value="INTEGRATOR COMPLEX SUBUNIT 9"/>
    <property type="match status" value="1"/>
</dbReference>
<proteinExistence type="inferred from homology"/>
<evidence type="ECO:0000256" key="2">
    <source>
        <dbReference type="ARBA" id="ARBA00004496"/>
    </source>
</evidence>
<gene>
    <name evidence="7" type="ORF">SPPG_04496</name>
</gene>
<dbReference type="PANTHER" id="PTHR46094">
    <property type="entry name" value="INTEGRATOR COMPLEX SUBUNIT 9"/>
    <property type="match status" value="1"/>
</dbReference>
<keyword evidence="4" id="KW-0963">Cytoplasm</keyword>
<dbReference type="VEuPathDB" id="FungiDB:SPPG_04496"/>
<evidence type="ECO:0000256" key="5">
    <source>
        <dbReference type="ARBA" id="ARBA00023242"/>
    </source>
</evidence>
<dbReference type="InterPro" id="IPR001279">
    <property type="entry name" value="Metallo-B-lactamas"/>
</dbReference>
<dbReference type="InterPro" id="IPR022712">
    <property type="entry name" value="Beta_Casp"/>
</dbReference>
<sequence length="595" mass="66442">MSATERRQCAEIISLSKNPQFPCLYLEFQHVPFLLDCALEFLRPPTSVHNAPIADASVKLIVPRVSEISIEQVDFILITNSYNILALPFITEYTAFKGRIFATEPTVEFGRLLMEEMVGNLSRDPYTGVANYLVHFEKEVHPLYSLHDIESCISKIERVHYSEYLDLGGDVEIVARSSGFCLGGANWMIKSPNATVTYMAASSNSRIGHSTVIDVVPFSKTDATIVAQLGTAPSRPLGDMITNMLNILVKTLEQGGNVLLPVNPCGTMFELIAIISEYLRSCGLVTTPIHIVSSIAKRSLHLANIQGEWMSLEKQANLYEARQPLIHGRLLEDKLLFHHDFSASVYQYRGPYIVFVGHPSLQAGQVRDFLNVWKNDPRNLMVVTELLNVPPVKRGSAEIMKMQICKCPMETRLDLNEIATRTNAKNLVIPLRAGVTIPEVPPTLQKGTMFTPLSPFQSTHIPFDRDFVRCSVMDQDLKDFAPILLEAQSEHRSVVVSGNLLHQDKLTCQIRKIIAPFDASAGRVRPTAEEIAARCGGEFGSHTIHWIPNGYVIEWDTLRLSAHADDFQIEGSDMGDMDRLRALVVEFVKSPIQKT</sequence>
<comment type="subcellular location">
    <subcellularLocation>
        <location evidence="2">Cytoplasm</location>
    </subcellularLocation>
    <subcellularLocation>
        <location evidence="1">Nucleus</location>
    </subcellularLocation>
</comment>
<accession>A0A0L0HH02</accession>
<reference evidence="7 8" key="1">
    <citation type="submission" date="2009-08" db="EMBL/GenBank/DDBJ databases">
        <title>The Genome Sequence of Spizellomyces punctatus strain DAOM BR117.</title>
        <authorList>
            <consortium name="The Broad Institute Genome Sequencing Platform"/>
            <person name="Russ C."/>
            <person name="Cuomo C."/>
            <person name="Shea T."/>
            <person name="Young S.K."/>
            <person name="Zeng Q."/>
            <person name="Koehrsen M."/>
            <person name="Haas B."/>
            <person name="Borodovsky M."/>
            <person name="Guigo R."/>
            <person name="Alvarado L."/>
            <person name="Berlin A."/>
            <person name="Bochicchio J."/>
            <person name="Borenstein D."/>
            <person name="Chapman S."/>
            <person name="Chen Z."/>
            <person name="Engels R."/>
            <person name="Freedman E."/>
            <person name="Gellesch M."/>
            <person name="Goldberg J."/>
            <person name="Griggs A."/>
            <person name="Gujja S."/>
            <person name="Heiman D."/>
            <person name="Hepburn T."/>
            <person name="Howarth C."/>
            <person name="Jen D."/>
            <person name="Larson L."/>
            <person name="Lewis B."/>
            <person name="Mehta T."/>
            <person name="Park D."/>
            <person name="Pearson M."/>
            <person name="Roberts A."/>
            <person name="Saif S."/>
            <person name="Shenoy N."/>
            <person name="Sisk P."/>
            <person name="Stolte C."/>
            <person name="Sykes S."/>
            <person name="Thomson T."/>
            <person name="Walk T."/>
            <person name="White J."/>
            <person name="Yandava C."/>
            <person name="Burger G."/>
            <person name="Gray M.W."/>
            <person name="Holland P.W.H."/>
            <person name="King N."/>
            <person name="Lang F.B.F."/>
            <person name="Roger A.J."/>
            <person name="Ruiz-Trillo I."/>
            <person name="Lander E."/>
            <person name="Nusbaum C."/>
        </authorList>
    </citation>
    <scope>NUCLEOTIDE SEQUENCE [LARGE SCALE GENOMIC DNA]</scope>
    <source>
        <strain evidence="7 8">DAOM BR117</strain>
    </source>
</reference>
<dbReference type="InParanoid" id="A0A0L0HH02"/>
<evidence type="ECO:0000259" key="6">
    <source>
        <dbReference type="SMART" id="SM01027"/>
    </source>
</evidence>
<dbReference type="SUPFAM" id="SSF56281">
    <property type="entry name" value="Metallo-hydrolase/oxidoreductase"/>
    <property type="match status" value="1"/>
</dbReference>
<dbReference type="eggNOG" id="KOG1138">
    <property type="taxonomic scope" value="Eukaryota"/>
</dbReference>
<dbReference type="GO" id="GO:0034472">
    <property type="term" value="P:snRNA 3'-end processing"/>
    <property type="evidence" value="ECO:0007669"/>
    <property type="project" value="TreeGrafter"/>
</dbReference>
<dbReference type="EMBL" id="KQ257456">
    <property type="protein sequence ID" value="KND00155.1"/>
    <property type="molecule type" value="Genomic_DNA"/>
</dbReference>
<dbReference type="OrthoDB" id="5600060at2759"/>
<dbReference type="GO" id="GO:0032039">
    <property type="term" value="C:integrator complex"/>
    <property type="evidence" value="ECO:0007669"/>
    <property type="project" value="InterPro"/>
</dbReference>
<dbReference type="AlphaFoldDB" id="A0A0L0HH02"/>
<comment type="similarity">
    <text evidence="3">Belongs to the metallo-beta-lactamase superfamily. RNA-metabolizing metallo-beta-lactamase-like family. INTS9 subfamily.</text>
</comment>